<protein>
    <submittedName>
        <fullName evidence="6">ABC transporter</fullName>
    </submittedName>
</protein>
<evidence type="ECO:0000313" key="6">
    <source>
        <dbReference type="EMBL" id="KSU48179.1"/>
    </source>
</evidence>
<dbReference type="CDD" id="cd03221">
    <property type="entry name" value="ABCF_EF-3"/>
    <property type="match status" value="2"/>
</dbReference>
<dbReference type="InterPro" id="IPR050611">
    <property type="entry name" value="ABCF"/>
</dbReference>
<dbReference type="GO" id="GO:0016887">
    <property type="term" value="F:ATP hydrolysis activity"/>
    <property type="evidence" value="ECO:0007669"/>
    <property type="project" value="InterPro"/>
</dbReference>
<keyword evidence="3" id="KW-0067">ATP-binding</keyword>
<dbReference type="Gene3D" id="3.40.50.300">
    <property type="entry name" value="P-loop containing nucleotide triphosphate hydrolases"/>
    <property type="match status" value="2"/>
</dbReference>
<keyword evidence="2" id="KW-0547">Nucleotide-binding</keyword>
<sequence>MPTETLTIQHLSMDYDERRLFSDVSFHIHTGEHVALIGPNGIGKTTLLHLIADQLQPTDGSIKRHYKKLGLLSQHFVAGDHTVLDVVERADAVRYQLRANAMNGDLTIYQQALDQDAFSLEADAARVLKEVKLEEALWTHKASSLSGGEQTRLQLACLLLSRPDFIILDEPTNHLDQETLEWLTEWVNMSRTSILYVSHERFFIDATADAVIELSESGATRYSGNYQSYKEQKEHQALSQQRAYEKQERTRKELTRMIQGYRQWHQKASNQASERDPYAKKKAAKHATKVKAKEQQLERLLEDRVQKPQVAPTVHVAFEHEAIRAKRLISFERVSFMHETKPILNDVSFTVERGDRIAVIGPNGSGKTTLLRLIEGEYAPHQGNVIRHPRLKTGYFSQALSHLPTSGTLLEALLEYGTMSETDARTLLACFLFRRDDVYRSISDASMGEKCRIAFLRLYFSGAHLLILDEPTNYLDLATREQIEAALDVFPGELLFVSHDRYFTDRLSNRTFDLTTGFNDHPVGTATVRNARRSDPEAIQSDLHRLDALTGNVPFHTEPNEFLSKE</sequence>
<dbReference type="SUPFAM" id="SSF52540">
    <property type="entry name" value="P-loop containing nucleoside triphosphate hydrolases"/>
    <property type="match status" value="2"/>
</dbReference>
<evidence type="ECO:0000313" key="7">
    <source>
        <dbReference type="Proteomes" id="UP000053797"/>
    </source>
</evidence>
<proteinExistence type="predicted"/>
<dbReference type="FunFam" id="3.40.50.300:FF:000011">
    <property type="entry name" value="Putative ABC transporter ATP-binding component"/>
    <property type="match status" value="1"/>
</dbReference>
<feature type="compositionally biased region" description="Basic residues" evidence="4">
    <location>
        <begin position="280"/>
        <end position="290"/>
    </location>
</feature>
<accession>A0A0V8GD53</accession>
<evidence type="ECO:0000259" key="5">
    <source>
        <dbReference type="PROSITE" id="PS50893"/>
    </source>
</evidence>
<evidence type="ECO:0000256" key="2">
    <source>
        <dbReference type="ARBA" id="ARBA00022741"/>
    </source>
</evidence>
<dbReference type="OrthoDB" id="9762369at2"/>
<dbReference type="PROSITE" id="PS50893">
    <property type="entry name" value="ABC_TRANSPORTER_2"/>
    <property type="match status" value="2"/>
</dbReference>
<feature type="domain" description="ABC transporter" evidence="5">
    <location>
        <begin position="6"/>
        <end position="241"/>
    </location>
</feature>
<dbReference type="RefSeq" id="WP_058265767.1">
    <property type="nucleotide sequence ID" value="NZ_FMYN01000005.1"/>
</dbReference>
<feature type="domain" description="ABC transporter" evidence="5">
    <location>
        <begin position="329"/>
        <end position="541"/>
    </location>
</feature>
<dbReference type="PROSITE" id="PS00211">
    <property type="entry name" value="ABC_TRANSPORTER_1"/>
    <property type="match status" value="1"/>
</dbReference>
<evidence type="ECO:0000256" key="1">
    <source>
        <dbReference type="ARBA" id="ARBA00022737"/>
    </source>
</evidence>
<gene>
    <name evidence="6" type="ORF">AS033_13675</name>
</gene>
<dbReference type="InterPro" id="IPR003439">
    <property type="entry name" value="ABC_transporter-like_ATP-bd"/>
</dbReference>
<evidence type="ECO:0000256" key="3">
    <source>
        <dbReference type="ARBA" id="ARBA00022840"/>
    </source>
</evidence>
<dbReference type="InterPro" id="IPR017871">
    <property type="entry name" value="ABC_transporter-like_CS"/>
</dbReference>
<dbReference type="GO" id="GO:0005524">
    <property type="term" value="F:ATP binding"/>
    <property type="evidence" value="ECO:0007669"/>
    <property type="project" value="UniProtKB-KW"/>
</dbReference>
<dbReference type="Pfam" id="PF12848">
    <property type="entry name" value="ABC_tran_Xtn"/>
    <property type="match status" value="1"/>
</dbReference>
<name>A0A0V8GD53_9BACL</name>
<dbReference type="AlphaFoldDB" id="A0A0V8GD53"/>
<feature type="region of interest" description="Disordered" evidence="4">
    <location>
        <begin position="268"/>
        <end position="292"/>
    </location>
</feature>
<dbReference type="InterPro" id="IPR032781">
    <property type="entry name" value="ABC_tran_Xtn"/>
</dbReference>
<dbReference type="SMART" id="SM00382">
    <property type="entry name" value="AAA"/>
    <property type="match status" value="2"/>
</dbReference>
<dbReference type="InterPro" id="IPR003593">
    <property type="entry name" value="AAA+_ATPase"/>
</dbReference>
<dbReference type="Pfam" id="PF00005">
    <property type="entry name" value="ABC_tran"/>
    <property type="match status" value="2"/>
</dbReference>
<evidence type="ECO:0000256" key="4">
    <source>
        <dbReference type="SAM" id="MobiDB-lite"/>
    </source>
</evidence>
<reference evidence="6 7" key="1">
    <citation type="journal article" date="2015" name="Int. J. Syst. Evol. Microbiol.">
        <title>Exiguobacterium enclense sp. nov., isolated from sediment.</title>
        <authorList>
            <person name="Dastager S.G."/>
            <person name="Mawlankar R."/>
            <person name="Sonalkar V.V."/>
            <person name="Thorat M.N."/>
            <person name="Mual P."/>
            <person name="Verma A."/>
            <person name="Krishnamurthi S."/>
            <person name="Tang S.K."/>
            <person name="Li W.J."/>
        </authorList>
    </citation>
    <scope>NUCLEOTIDE SEQUENCE [LARGE SCALE GENOMIC DNA]</scope>
    <source>
        <strain evidence="6 7">NIO-1109</strain>
    </source>
</reference>
<dbReference type="PANTHER" id="PTHR19211">
    <property type="entry name" value="ATP-BINDING TRANSPORT PROTEIN-RELATED"/>
    <property type="match status" value="1"/>
</dbReference>
<keyword evidence="1" id="KW-0677">Repeat</keyword>
<organism evidence="6 7">
    <name type="scientific">Exiguobacterium indicum</name>
    <dbReference type="NCBI Taxonomy" id="296995"/>
    <lineage>
        <taxon>Bacteria</taxon>
        <taxon>Bacillati</taxon>
        <taxon>Bacillota</taxon>
        <taxon>Bacilli</taxon>
        <taxon>Bacillales</taxon>
        <taxon>Bacillales Family XII. Incertae Sedis</taxon>
        <taxon>Exiguobacterium</taxon>
    </lineage>
</organism>
<dbReference type="PANTHER" id="PTHR19211:SF14">
    <property type="entry name" value="ATP-BINDING CASSETTE SUB-FAMILY F MEMBER 1"/>
    <property type="match status" value="1"/>
</dbReference>
<dbReference type="Proteomes" id="UP000053797">
    <property type="component" value="Unassembled WGS sequence"/>
</dbReference>
<dbReference type="InterPro" id="IPR027417">
    <property type="entry name" value="P-loop_NTPase"/>
</dbReference>
<comment type="caution">
    <text evidence="6">The sequence shown here is derived from an EMBL/GenBank/DDBJ whole genome shotgun (WGS) entry which is preliminary data.</text>
</comment>
<dbReference type="NCBIfam" id="NF000355">
    <property type="entry name" value="ribo_prot_ABC_F"/>
    <property type="match status" value="1"/>
</dbReference>
<dbReference type="EMBL" id="LNQL01000005">
    <property type="protein sequence ID" value="KSU48179.1"/>
    <property type="molecule type" value="Genomic_DNA"/>
</dbReference>